<dbReference type="OrthoDB" id="883718at2"/>
<reference evidence="2 3" key="1">
    <citation type="submission" date="2019-03" db="EMBL/GenBank/DDBJ databases">
        <title>Genomic Encyclopedia of Archaeal and Bacterial Type Strains, Phase II (KMG-II): from individual species to whole genera.</title>
        <authorList>
            <person name="Goeker M."/>
        </authorList>
    </citation>
    <scope>NUCLEOTIDE SEQUENCE [LARGE SCALE GENOMIC DNA]</scope>
    <source>
        <strain evidence="2 3">RL-C</strain>
    </source>
</reference>
<evidence type="ECO:0000313" key="2">
    <source>
        <dbReference type="EMBL" id="TCN65412.1"/>
    </source>
</evidence>
<proteinExistence type="predicted"/>
<evidence type="ECO:0000256" key="1">
    <source>
        <dbReference type="SAM" id="MobiDB-lite"/>
    </source>
</evidence>
<comment type="caution">
    <text evidence="2">The sequence shown here is derived from an EMBL/GenBank/DDBJ whole genome shotgun (WGS) entry which is preliminary data.</text>
</comment>
<name>A0A4R2EEP4_9BACT</name>
<dbReference type="AlphaFoldDB" id="A0A4R2EEP4"/>
<dbReference type="EMBL" id="SLWB01000011">
    <property type="protein sequence ID" value="TCN65412.1"/>
    <property type="molecule type" value="Genomic_DNA"/>
</dbReference>
<gene>
    <name evidence="2" type="ORF">CLV25_11192</name>
</gene>
<keyword evidence="3" id="KW-1185">Reference proteome</keyword>
<organism evidence="2 3">
    <name type="scientific">Acetobacteroides hydrogenigenes</name>
    <dbReference type="NCBI Taxonomy" id="979970"/>
    <lineage>
        <taxon>Bacteria</taxon>
        <taxon>Pseudomonadati</taxon>
        <taxon>Bacteroidota</taxon>
        <taxon>Bacteroidia</taxon>
        <taxon>Bacteroidales</taxon>
        <taxon>Rikenellaceae</taxon>
        <taxon>Acetobacteroides</taxon>
    </lineage>
</organism>
<protein>
    <submittedName>
        <fullName evidence="2">Uncharacterized protein</fullName>
    </submittedName>
</protein>
<feature type="region of interest" description="Disordered" evidence="1">
    <location>
        <begin position="100"/>
        <end position="122"/>
    </location>
</feature>
<dbReference type="Proteomes" id="UP000294830">
    <property type="component" value="Unassembled WGS sequence"/>
</dbReference>
<sequence length="122" mass="13599">MARVKRTSNSLDNLKQRLAGMTSIDPKIDLGNGITAEEAEKLVKSCDTMLQEYNTLLSDADEKQYEIEQLEKKMDTFCVSILASAAVKYGKDSIEYEKVGGKRTSDIKRKSSKKKANSATKE</sequence>
<evidence type="ECO:0000313" key="3">
    <source>
        <dbReference type="Proteomes" id="UP000294830"/>
    </source>
</evidence>
<dbReference type="RefSeq" id="WP_131839789.1">
    <property type="nucleotide sequence ID" value="NZ_SLWB01000011.1"/>
</dbReference>
<feature type="compositionally biased region" description="Basic and acidic residues" evidence="1">
    <location>
        <begin position="100"/>
        <end position="109"/>
    </location>
</feature>
<accession>A0A4R2EEP4</accession>